<reference evidence="6" key="1">
    <citation type="submission" date="2006-03" db="EMBL/GenBank/DDBJ databases">
        <title>Complete sequence of Rhodopseudomonas palustris BisB18.</title>
        <authorList>
            <consortium name="US DOE Joint Genome Institute"/>
            <person name="Copeland A."/>
            <person name="Lucas S."/>
            <person name="Lapidus A."/>
            <person name="Barry K."/>
            <person name="Detter J.C."/>
            <person name="Glavina del Rio T."/>
            <person name="Hammon N."/>
            <person name="Israni S."/>
            <person name="Dalin E."/>
            <person name="Tice H."/>
            <person name="Pitluck S."/>
            <person name="Chain P."/>
            <person name="Malfatti S."/>
            <person name="Shin M."/>
            <person name="Vergez L."/>
            <person name="Schmutz J."/>
            <person name="Larimer F."/>
            <person name="Land M."/>
            <person name="Hauser L."/>
            <person name="Pelletier D.A."/>
            <person name="Kyrpides N."/>
            <person name="Anderson I."/>
            <person name="Oda Y."/>
            <person name="Harwood C.S."/>
            <person name="Richardson P."/>
        </authorList>
    </citation>
    <scope>NUCLEOTIDE SEQUENCE [LARGE SCALE GENOMIC DNA]</scope>
    <source>
        <strain evidence="6">BisB18</strain>
    </source>
</reference>
<dbReference type="PANTHER" id="PTHR39192">
    <property type="entry name" value="IRON UPTAKE SYSTEM COMPONENT EFEO"/>
    <property type="match status" value="1"/>
</dbReference>
<evidence type="ECO:0000256" key="1">
    <source>
        <dbReference type="ARBA" id="ARBA00004196"/>
    </source>
</evidence>
<dbReference type="KEGG" id="rpc:RPC_1957"/>
<dbReference type="Gene3D" id="1.20.1420.20">
    <property type="entry name" value="M75 peptidase, HXXE motif"/>
    <property type="match status" value="1"/>
</dbReference>
<dbReference type="STRING" id="316056.RPC_1957"/>
<protein>
    <recommendedName>
        <fullName evidence="5">Imelysin-like domain-containing protein</fullName>
    </recommendedName>
</protein>
<feature type="signal peptide" evidence="4">
    <location>
        <begin position="1"/>
        <end position="22"/>
    </location>
</feature>
<evidence type="ECO:0000313" key="6">
    <source>
        <dbReference type="EMBL" id="ABD87514.1"/>
    </source>
</evidence>
<evidence type="ECO:0000256" key="4">
    <source>
        <dbReference type="SAM" id="SignalP"/>
    </source>
</evidence>
<dbReference type="NCBIfam" id="NF041757">
    <property type="entry name" value="EfeO"/>
    <property type="match status" value="1"/>
</dbReference>
<dbReference type="InterPro" id="IPR018976">
    <property type="entry name" value="Imelysin-like"/>
</dbReference>
<evidence type="ECO:0000256" key="2">
    <source>
        <dbReference type="ARBA" id="ARBA00005989"/>
    </source>
</evidence>
<feature type="chain" id="PRO_5004199663" description="Imelysin-like domain-containing protein" evidence="4">
    <location>
        <begin position="23"/>
        <end position="275"/>
    </location>
</feature>
<dbReference type="HOGENOM" id="CLU_050342_0_1_5"/>
<comment type="similarity">
    <text evidence="2">Belongs to the EfeM/EfeO family.</text>
</comment>
<dbReference type="RefSeq" id="WP_011472418.1">
    <property type="nucleotide sequence ID" value="NC_007925.1"/>
</dbReference>
<evidence type="ECO:0000259" key="5">
    <source>
        <dbReference type="Pfam" id="PF09375"/>
    </source>
</evidence>
<dbReference type="InterPro" id="IPR034981">
    <property type="entry name" value="Imelysin-like_EfeO/Algp7"/>
</dbReference>
<comment type="subcellular location">
    <subcellularLocation>
        <location evidence="1">Cell envelope</location>
    </subcellularLocation>
</comment>
<dbReference type="InterPro" id="IPR050894">
    <property type="entry name" value="EfeM/EfeO_iron_uptake"/>
</dbReference>
<keyword evidence="3 4" id="KW-0732">Signal</keyword>
<dbReference type="Pfam" id="PF09375">
    <property type="entry name" value="Peptidase_M75"/>
    <property type="match status" value="1"/>
</dbReference>
<sequence>MKRLKLPLIMIASVAVATLAHAATKIAPGELVTPISEYKIWVGEEVEALVSTSKAFTDAVRAGDLAKAQALYAPARVHYERIEPIAELFSDLDKAIDVRADDFAKKEADPKFTGFHRIEYGLFAKKSVDGLAPLADKLDADIKELQSRIKGLTVPPEKVVGGAAVLLEEVAKTKISGEEDRYSRTDLWDFNSNVEGAKKIHDLLRPLTEKANPKLVTRIDANFVKVETVLAKYAVPGGGYKSYDELTKKDRNTVRGPVTALAEDLSRLRGELGLK</sequence>
<dbReference type="InterPro" id="IPR038352">
    <property type="entry name" value="Imelysin_sf"/>
</dbReference>
<feature type="domain" description="Imelysin-like" evidence="5">
    <location>
        <begin position="36"/>
        <end position="267"/>
    </location>
</feature>
<dbReference type="AlphaFoldDB" id="Q217C2"/>
<proteinExistence type="inferred from homology"/>
<gene>
    <name evidence="6" type="ordered locus">RPC_1957</name>
</gene>
<dbReference type="OrthoDB" id="7348379at2"/>
<dbReference type="PANTHER" id="PTHR39192:SF1">
    <property type="entry name" value="IRON UPTAKE SYSTEM COMPONENT EFEO"/>
    <property type="match status" value="1"/>
</dbReference>
<dbReference type="GO" id="GO:0030313">
    <property type="term" value="C:cell envelope"/>
    <property type="evidence" value="ECO:0007669"/>
    <property type="project" value="UniProtKB-SubCell"/>
</dbReference>
<dbReference type="CDD" id="cd14656">
    <property type="entry name" value="Imelysin-like_EfeO"/>
    <property type="match status" value="1"/>
</dbReference>
<name>Q217C2_RHOPB</name>
<dbReference type="eggNOG" id="COG2822">
    <property type="taxonomic scope" value="Bacteria"/>
</dbReference>
<dbReference type="EMBL" id="CP000301">
    <property type="protein sequence ID" value="ABD87514.1"/>
    <property type="molecule type" value="Genomic_DNA"/>
</dbReference>
<evidence type="ECO:0000256" key="3">
    <source>
        <dbReference type="ARBA" id="ARBA00022729"/>
    </source>
</evidence>
<dbReference type="InterPro" id="IPR053377">
    <property type="entry name" value="Iron_uptake_EfeM/EfeO"/>
</dbReference>
<accession>Q217C2</accession>
<dbReference type="NCBIfam" id="NF007697">
    <property type="entry name" value="PRK10378.1"/>
    <property type="match status" value="1"/>
</dbReference>
<organism evidence="6">
    <name type="scientific">Rhodopseudomonas palustris (strain BisB18)</name>
    <dbReference type="NCBI Taxonomy" id="316056"/>
    <lineage>
        <taxon>Bacteria</taxon>
        <taxon>Pseudomonadati</taxon>
        <taxon>Pseudomonadota</taxon>
        <taxon>Alphaproteobacteria</taxon>
        <taxon>Hyphomicrobiales</taxon>
        <taxon>Nitrobacteraceae</taxon>
        <taxon>Rhodopseudomonas</taxon>
    </lineage>
</organism>